<organism evidence="1 2">
    <name type="scientific">Hymenobacter mucosus</name>
    <dbReference type="NCBI Taxonomy" id="1411120"/>
    <lineage>
        <taxon>Bacteria</taxon>
        <taxon>Pseudomonadati</taxon>
        <taxon>Bacteroidota</taxon>
        <taxon>Cytophagia</taxon>
        <taxon>Cytophagales</taxon>
        <taxon>Hymenobacteraceae</taxon>
        <taxon>Hymenobacter</taxon>
    </lineage>
</organism>
<dbReference type="Proteomes" id="UP000198310">
    <property type="component" value="Unassembled WGS sequence"/>
</dbReference>
<reference evidence="2" key="1">
    <citation type="submission" date="2017-06" db="EMBL/GenBank/DDBJ databases">
        <authorList>
            <person name="Varghese N."/>
            <person name="Submissions S."/>
        </authorList>
    </citation>
    <scope>NUCLEOTIDE SEQUENCE [LARGE SCALE GENOMIC DNA]</scope>
    <source>
        <strain evidence="2">DSM 28041</strain>
    </source>
</reference>
<evidence type="ECO:0000313" key="2">
    <source>
        <dbReference type="Proteomes" id="UP000198310"/>
    </source>
</evidence>
<protein>
    <recommendedName>
        <fullName evidence="3">Lipoprotein</fullName>
    </recommendedName>
</protein>
<dbReference type="RefSeq" id="WP_161806917.1">
    <property type="nucleotide sequence ID" value="NZ_FZNS01000004.1"/>
</dbReference>
<gene>
    <name evidence="1" type="ORF">SAMN06269173_104540</name>
</gene>
<dbReference type="AlphaFoldDB" id="A0A238Y1R1"/>
<keyword evidence="2" id="KW-1185">Reference proteome</keyword>
<name>A0A238Y1R1_9BACT</name>
<evidence type="ECO:0000313" key="1">
    <source>
        <dbReference type="EMBL" id="SNR64593.1"/>
    </source>
</evidence>
<sequence length="50" mass="5288">MRKIFIFSLLSTLALGSCRTKCPAYSATKPATQVATAITASAALTTPERQ</sequence>
<dbReference type="PROSITE" id="PS51257">
    <property type="entry name" value="PROKAR_LIPOPROTEIN"/>
    <property type="match status" value="1"/>
</dbReference>
<accession>A0A238Y1R1</accession>
<dbReference type="EMBL" id="FZNS01000004">
    <property type="protein sequence ID" value="SNR64593.1"/>
    <property type="molecule type" value="Genomic_DNA"/>
</dbReference>
<proteinExistence type="predicted"/>
<evidence type="ECO:0008006" key="3">
    <source>
        <dbReference type="Google" id="ProtNLM"/>
    </source>
</evidence>